<dbReference type="Gene3D" id="3.40.190.10">
    <property type="entry name" value="Periplasmic binding protein-like II"/>
    <property type="match status" value="1"/>
</dbReference>
<evidence type="ECO:0000256" key="7">
    <source>
        <dbReference type="ARBA" id="ARBA00023065"/>
    </source>
</evidence>
<dbReference type="Gene3D" id="1.10.287.70">
    <property type="match status" value="1"/>
</dbReference>
<evidence type="ECO:0000256" key="4">
    <source>
        <dbReference type="ARBA" id="ARBA00022475"/>
    </source>
</evidence>
<comment type="similarity">
    <text evidence="2">Belongs to the glutamate-gated ion channel (TC 1.A.10.1) family.</text>
</comment>
<evidence type="ECO:0000313" key="18">
    <source>
        <dbReference type="RefSeq" id="XP_015603261.1"/>
    </source>
</evidence>
<accession>A0AAJ7C7Q6</accession>
<dbReference type="RefSeq" id="XP_015603261.1">
    <property type="nucleotide sequence ID" value="XM_015747775.2"/>
</dbReference>
<dbReference type="InterPro" id="IPR052192">
    <property type="entry name" value="Insect_Ionotropic_Sensory_Rcpt"/>
</dbReference>
<dbReference type="GeneID" id="107271589"/>
<dbReference type="SUPFAM" id="SSF53850">
    <property type="entry name" value="Periplasmic binding protein-like II"/>
    <property type="match status" value="1"/>
</dbReference>
<keyword evidence="4" id="KW-1003">Cell membrane</keyword>
<dbReference type="InterPro" id="IPR019594">
    <property type="entry name" value="Glu/Gly-bd"/>
</dbReference>
<evidence type="ECO:0000256" key="9">
    <source>
        <dbReference type="ARBA" id="ARBA00023170"/>
    </source>
</evidence>
<evidence type="ECO:0000256" key="14">
    <source>
        <dbReference type="SAM" id="SignalP"/>
    </source>
</evidence>
<keyword evidence="5 13" id="KW-0812">Transmembrane</keyword>
<dbReference type="Pfam" id="PF00060">
    <property type="entry name" value="Lig_chan"/>
    <property type="match status" value="1"/>
</dbReference>
<feature type="transmembrane region" description="Helical" evidence="13">
    <location>
        <begin position="458"/>
        <end position="478"/>
    </location>
</feature>
<keyword evidence="14" id="KW-0732">Signal</keyword>
<evidence type="ECO:0000256" key="10">
    <source>
        <dbReference type="ARBA" id="ARBA00023180"/>
    </source>
</evidence>
<dbReference type="GO" id="GO:0050906">
    <property type="term" value="P:detection of stimulus involved in sensory perception"/>
    <property type="evidence" value="ECO:0007669"/>
    <property type="project" value="UniProtKB-ARBA"/>
</dbReference>
<sequence length="735" mass="85038">MIIIILFVQCIFAADKTNAIQERSCMRSKQSLKLVIERIIIDEIAKNHKCIVFIFDSYYKKIIESVWSQGQLVTLGYVISIRHNETFFPSEKRIQPILTNSKEAGCDAYVILMANDLEVVKLLQYAEENRLINTRGDFLMLYDDRLFIPEMHYIWNRILNVLFVRRYESVNCRSGEPLRNEWFDIVTVNYPMNLKNSVTKHVDTWYKGRFRYGVKLFDEKTKNLHGKSLKVAIFDHIPAVTKHALTYSRNKSNPDSKALGIEYELMKIAEKSINFKALVYVPPDVKTERWGSLRDNDSYTGLLGEAVSRNAVFFLGDLHYTTEHLHVLDLSVPYHTECLTFLTPEALNDNSWKLLVLPFKLYTWIAVLFTLFAGGFIIHFFAIYYKNHVMLHKNHTIDNAAKNGALKELVAPKKSISKKAKFNQESRGLRIFMEIQNSIMYTYSMLMLVSLPRLPDAWFLRIFIGWWWLYSILVSVAYRASMTATLANPVQRVTIDTLSQLANSPIAVGSWGEGRKQFFLSSLDPNTQKIGTKFEVTTIEDEAISRVANGTFAYYENIYVLREARAKRQALEVKRRKSASKLNRTFKQDRNLHIMQECVINMPIALGLDKNSPLKPNVDRLVTKKLIVLPPHITLSVLKSLYDVFLQQVQRAIEAGLVQKWLNDVMEWAKNSEKPLDTNAPKALINLHKLYGALVALGIGYSLGFITLVYEILHWKYIVLKDSKYDKYYLDVFYK</sequence>
<keyword evidence="8 13" id="KW-0472">Membrane</keyword>
<dbReference type="PANTHER" id="PTHR42643:SF35">
    <property type="entry name" value="IONOTROPIC RECEPTOR 68A, ISOFORM A"/>
    <property type="match status" value="1"/>
</dbReference>
<keyword evidence="10" id="KW-0325">Glycoprotein</keyword>
<evidence type="ECO:0000256" key="11">
    <source>
        <dbReference type="ARBA" id="ARBA00023286"/>
    </source>
</evidence>
<feature type="signal peptide" evidence="14">
    <location>
        <begin position="1"/>
        <end position="19"/>
    </location>
</feature>
<dbReference type="Pfam" id="PF10613">
    <property type="entry name" value="Lig_chan-Glu_bd"/>
    <property type="match status" value="1"/>
</dbReference>
<keyword evidence="12" id="KW-0407">Ion channel</keyword>
<evidence type="ECO:0000259" key="16">
    <source>
        <dbReference type="Pfam" id="PF10613"/>
    </source>
</evidence>
<evidence type="ECO:0000259" key="15">
    <source>
        <dbReference type="Pfam" id="PF00060"/>
    </source>
</evidence>
<dbReference type="CTD" id="39269"/>
<reference evidence="18" key="1">
    <citation type="submission" date="2025-08" db="UniProtKB">
        <authorList>
            <consortium name="RefSeq"/>
        </authorList>
    </citation>
    <scope>IDENTIFICATION</scope>
</reference>
<dbReference type="GO" id="GO:0005886">
    <property type="term" value="C:plasma membrane"/>
    <property type="evidence" value="ECO:0007669"/>
    <property type="project" value="UniProtKB-SubCell"/>
</dbReference>
<keyword evidence="6 13" id="KW-1133">Transmembrane helix</keyword>
<keyword evidence="17" id="KW-1185">Reference proteome</keyword>
<evidence type="ECO:0000256" key="8">
    <source>
        <dbReference type="ARBA" id="ARBA00023136"/>
    </source>
</evidence>
<evidence type="ECO:0000256" key="2">
    <source>
        <dbReference type="ARBA" id="ARBA00008685"/>
    </source>
</evidence>
<dbReference type="GO" id="GO:0015276">
    <property type="term" value="F:ligand-gated monoatomic ion channel activity"/>
    <property type="evidence" value="ECO:0007669"/>
    <property type="project" value="InterPro"/>
</dbReference>
<evidence type="ECO:0000256" key="1">
    <source>
        <dbReference type="ARBA" id="ARBA00004651"/>
    </source>
</evidence>
<evidence type="ECO:0000313" key="17">
    <source>
        <dbReference type="Proteomes" id="UP000694920"/>
    </source>
</evidence>
<evidence type="ECO:0000256" key="6">
    <source>
        <dbReference type="ARBA" id="ARBA00022989"/>
    </source>
</evidence>
<dbReference type="Proteomes" id="UP000694920">
    <property type="component" value="Unplaced"/>
</dbReference>
<name>A0AAJ7C7Q6_CEPCN</name>
<feature type="transmembrane region" description="Helical" evidence="13">
    <location>
        <begin position="431"/>
        <end position="452"/>
    </location>
</feature>
<comment type="subcellular location">
    <subcellularLocation>
        <location evidence="1">Cell membrane</location>
        <topology evidence="1">Multi-pass membrane protein</topology>
    </subcellularLocation>
</comment>
<dbReference type="AlphaFoldDB" id="A0AAJ7C7Q6"/>
<keyword evidence="11" id="KW-1071">Ligand-gated ion channel</keyword>
<evidence type="ECO:0000256" key="13">
    <source>
        <dbReference type="SAM" id="Phobius"/>
    </source>
</evidence>
<protein>
    <submittedName>
        <fullName evidence="18">Uncharacterized protein LOC107271589 isoform X1</fullName>
    </submittedName>
</protein>
<proteinExistence type="inferred from homology"/>
<keyword evidence="3" id="KW-0813">Transport</keyword>
<evidence type="ECO:0000256" key="3">
    <source>
        <dbReference type="ARBA" id="ARBA00022448"/>
    </source>
</evidence>
<evidence type="ECO:0000256" key="5">
    <source>
        <dbReference type="ARBA" id="ARBA00022692"/>
    </source>
</evidence>
<gene>
    <name evidence="18" type="primary">LOC107271589</name>
</gene>
<dbReference type="InterPro" id="IPR001320">
    <property type="entry name" value="Iontro_rcpt_C"/>
</dbReference>
<feature type="chain" id="PRO_5042565481" evidence="14">
    <location>
        <begin position="20"/>
        <end position="735"/>
    </location>
</feature>
<feature type="domain" description="Ionotropic glutamate receptor C-terminal" evidence="15">
    <location>
        <begin position="363"/>
        <end position="700"/>
    </location>
</feature>
<feature type="domain" description="Ionotropic glutamate receptor L-glutamate and glycine-binding" evidence="16">
    <location>
        <begin position="230"/>
        <end position="343"/>
    </location>
</feature>
<keyword evidence="7" id="KW-0406">Ion transport</keyword>
<dbReference type="KEGG" id="ccin:107271589"/>
<dbReference type="PANTHER" id="PTHR42643">
    <property type="entry name" value="IONOTROPIC RECEPTOR 20A-RELATED"/>
    <property type="match status" value="1"/>
</dbReference>
<keyword evidence="9" id="KW-0675">Receptor</keyword>
<organism evidence="17 18">
    <name type="scientific">Cephus cinctus</name>
    <name type="common">Wheat stem sawfly</name>
    <dbReference type="NCBI Taxonomy" id="211228"/>
    <lineage>
        <taxon>Eukaryota</taxon>
        <taxon>Metazoa</taxon>
        <taxon>Ecdysozoa</taxon>
        <taxon>Arthropoda</taxon>
        <taxon>Hexapoda</taxon>
        <taxon>Insecta</taxon>
        <taxon>Pterygota</taxon>
        <taxon>Neoptera</taxon>
        <taxon>Endopterygota</taxon>
        <taxon>Hymenoptera</taxon>
        <taxon>Cephoidea</taxon>
        <taxon>Cephidae</taxon>
        <taxon>Cephus</taxon>
    </lineage>
</organism>
<evidence type="ECO:0000256" key="12">
    <source>
        <dbReference type="ARBA" id="ARBA00023303"/>
    </source>
</evidence>
<feature type="transmembrane region" description="Helical" evidence="13">
    <location>
        <begin position="361"/>
        <end position="385"/>
    </location>
</feature>
<feature type="transmembrane region" description="Helical" evidence="13">
    <location>
        <begin position="690"/>
        <end position="713"/>
    </location>
</feature>